<feature type="region of interest" description="Disordered" evidence="1">
    <location>
        <begin position="188"/>
        <end position="217"/>
    </location>
</feature>
<accession>A0AA38R2M1</accession>
<evidence type="ECO:0000256" key="1">
    <source>
        <dbReference type="SAM" id="MobiDB-lite"/>
    </source>
</evidence>
<evidence type="ECO:0000313" key="4">
    <source>
        <dbReference type="Proteomes" id="UP001174691"/>
    </source>
</evidence>
<dbReference type="Pfam" id="PF22740">
    <property type="entry name" value="PapZ_C"/>
    <property type="match status" value="1"/>
</dbReference>
<proteinExistence type="predicted"/>
<organism evidence="3 4">
    <name type="scientific">Coniochaeta hoffmannii</name>
    <dbReference type="NCBI Taxonomy" id="91930"/>
    <lineage>
        <taxon>Eukaryota</taxon>
        <taxon>Fungi</taxon>
        <taxon>Dikarya</taxon>
        <taxon>Ascomycota</taxon>
        <taxon>Pezizomycotina</taxon>
        <taxon>Sordariomycetes</taxon>
        <taxon>Sordariomycetidae</taxon>
        <taxon>Coniochaetales</taxon>
        <taxon>Coniochaetaceae</taxon>
        <taxon>Coniochaeta</taxon>
    </lineage>
</organism>
<name>A0AA38R2M1_9PEZI</name>
<feature type="compositionally biased region" description="Basic and acidic residues" evidence="1">
    <location>
        <begin position="98"/>
        <end position="115"/>
    </location>
</feature>
<gene>
    <name evidence="3" type="ORF">NKR19_g9719</name>
</gene>
<feature type="compositionally biased region" description="Acidic residues" evidence="1">
    <location>
        <begin position="116"/>
        <end position="144"/>
    </location>
</feature>
<evidence type="ECO:0000313" key="3">
    <source>
        <dbReference type="EMBL" id="KAJ9130885.1"/>
    </source>
</evidence>
<feature type="domain" description="RapZ C-terminal" evidence="2">
    <location>
        <begin position="141"/>
        <end position="186"/>
    </location>
</feature>
<dbReference type="AlphaFoldDB" id="A0AA38R2M1"/>
<dbReference type="Proteomes" id="UP001174691">
    <property type="component" value="Unassembled WGS sequence"/>
</dbReference>
<keyword evidence="4" id="KW-1185">Reference proteome</keyword>
<feature type="region of interest" description="Disordered" evidence="1">
    <location>
        <begin position="89"/>
        <end position="149"/>
    </location>
</feature>
<dbReference type="EMBL" id="JANBVN010000252">
    <property type="protein sequence ID" value="KAJ9130885.1"/>
    <property type="molecule type" value="Genomic_DNA"/>
</dbReference>
<dbReference type="InterPro" id="IPR053931">
    <property type="entry name" value="RapZ_C"/>
</dbReference>
<sequence length="217" mass="25035">MEEDDDQPPPPHPVLLLISHARTPPLRKVPDLTYDLRAAHNPPKQMRDKFTGVDKRLREHMLGHGDFAALLDRAEGEIKALIRKMTEGDVEGGVPPLREWRPPRGRRPWEVRNEEREEDEGKEGLDGEGEGGDVDEEEEEEEEERPTLRVGMFCVRGRHRSVAFAEELGQREWPREWEVRVVHRDLGRSNRKGSLGGKRGFNRRDSLGRGFLDEEDD</sequence>
<comment type="caution">
    <text evidence="3">The sequence shown here is derived from an EMBL/GenBank/DDBJ whole genome shotgun (WGS) entry which is preliminary data.</text>
</comment>
<evidence type="ECO:0000259" key="2">
    <source>
        <dbReference type="Pfam" id="PF22740"/>
    </source>
</evidence>
<reference evidence="3" key="1">
    <citation type="submission" date="2022-07" db="EMBL/GenBank/DDBJ databases">
        <title>Fungi with potential for degradation of polypropylene.</title>
        <authorList>
            <person name="Gostincar C."/>
        </authorList>
    </citation>
    <scope>NUCLEOTIDE SEQUENCE</scope>
    <source>
        <strain evidence="3">EXF-13287</strain>
    </source>
</reference>
<protein>
    <recommendedName>
        <fullName evidence="2">RapZ C-terminal domain-containing protein</fullName>
    </recommendedName>
</protein>